<keyword evidence="4 7" id="KW-0210">Decarboxylase</keyword>
<protein>
    <recommendedName>
        <fullName evidence="3 7">Uroporphyrinogen decarboxylase</fullName>
        <shortName evidence="7">UPD</shortName>
        <shortName evidence="7">URO-D</shortName>
        <ecNumber evidence="3 7">4.1.1.37</ecNumber>
    </recommendedName>
</protein>
<dbReference type="SUPFAM" id="SSF51726">
    <property type="entry name" value="UROD/MetE-like"/>
    <property type="match status" value="1"/>
</dbReference>
<dbReference type="Proteomes" id="UP001229244">
    <property type="component" value="Unassembled WGS sequence"/>
</dbReference>
<comment type="caution">
    <text evidence="12">The sequence shown here is derived from an EMBL/GenBank/DDBJ whole genome shotgun (WGS) entry which is preliminary data.</text>
</comment>
<dbReference type="PANTHER" id="PTHR21091">
    <property type="entry name" value="METHYLTETRAHYDROFOLATE:HOMOCYSTEINE METHYLTRANSFERASE RELATED"/>
    <property type="match status" value="1"/>
</dbReference>
<feature type="binding site" evidence="7">
    <location>
        <position position="155"/>
    </location>
    <ligand>
        <name>substrate</name>
    </ligand>
</feature>
<dbReference type="InterPro" id="IPR038071">
    <property type="entry name" value="UROD/MetE-like_sf"/>
</dbReference>
<comment type="subcellular location">
    <subcellularLocation>
        <location evidence="7">Cytoplasm</location>
    </subcellularLocation>
</comment>
<evidence type="ECO:0000256" key="5">
    <source>
        <dbReference type="ARBA" id="ARBA00023239"/>
    </source>
</evidence>
<evidence type="ECO:0000256" key="2">
    <source>
        <dbReference type="ARBA" id="ARBA00009935"/>
    </source>
</evidence>
<evidence type="ECO:0000259" key="11">
    <source>
        <dbReference type="PROSITE" id="PS00907"/>
    </source>
</evidence>
<feature type="binding site" evidence="7">
    <location>
        <begin position="30"/>
        <end position="34"/>
    </location>
    <ligand>
        <name>substrate</name>
    </ligand>
</feature>
<evidence type="ECO:0000256" key="9">
    <source>
        <dbReference type="RuleBase" id="RU004169"/>
    </source>
</evidence>
<evidence type="ECO:0000256" key="3">
    <source>
        <dbReference type="ARBA" id="ARBA00012288"/>
    </source>
</evidence>
<proteinExistence type="inferred from homology"/>
<comment type="subunit">
    <text evidence="7">Homodimer.</text>
</comment>
<dbReference type="InterPro" id="IPR006361">
    <property type="entry name" value="Uroporphyrinogen_deCO2ase_HemE"/>
</dbReference>
<dbReference type="HAMAP" id="MF_00218">
    <property type="entry name" value="URO_D"/>
    <property type="match status" value="1"/>
</dbReference>
<evidence type="ECO:0000256" key="6">
    <source>
        <dbReference type="ARBA" id="ARBA00023244"/>
    </source>
</evidence>
<evidence type="ECO:0000259" key="10">
    <source>
        <dbReference type="PROSITE" id="PS00906"/>
    </source>
</evidence>
<keyword evidence="13" id="KW-1185">Reference proteome</keyword>
<dbReference type="GO" id="GO:0019353">
    <property type="term" value="P:protoporphyrinogen IX biosynthetic process from glutamate"/>
    <property type="evidence" value="ECO:0007669"/>
    <property type="project" value="TreeGrafter"/>
</dbReference>
<comment type="catalytic activity">
    <reaction evidence="7 8">
        <text>uroporphyrinogen III + 4 H(+) = coproporphyrinogen III + 4 CO2</text>
        <dbReference type="Rhea" id="RHEA:19865"/>
        <dbReference type="ChEBI" id="CHEBI:15378"/>
        <dbReference type="ChEBI" id="CHEBI:16526"/>
        <dbReference type="ChEBI" id="CHEBI:57308"/>
        <dbReference type="ChEBI" id="CHEBI:57309"/>
        <dbReference type="EC" id="4.1.1.37"/>
    </reaction>
</comment>
<comment type="pathway">
    <text evidence="1 7 8">Porphyrin-containing compound metabolism; protoporphyrin-IX biosynthesis; coproporphyrinogen-III from 5-aminolevulinate: step 4/4.</text>
</comment>
<dbReference type="RefSeq" id="WP_306883526.1">
    <property type="nucleotide sequence ID" value="NZ_JAUSUL010000001.1"/>
</dbReference>
<dbReference type="GO" id="GO:0005829">
    <property type="term" value="C:cytosol"/>
    <property type="evidence" value="ECO:0007669"/>
    <property type="project" value="TreeGrafter"/>
</dbReference>
<feature type="binding site" evidence="7">
    <location>
        <position position="210"/>
    </location>
    <ligand>
        <name>substrate</name>
    </ligand>
</feature>
<dbReference type="EC" id="4.1.1.37" evidence="3 7"/>
<evidence type="ECO:0000313" key="13">
    <source>
        <dbReference type="Proteomes" id="UP001229244"/>
    </source>
</evidence>
<dbReference type="PROSITE" id="PS00906">
    <property type="entry name" value="UROD_1"/>
    <property type="match status" value="1"/>
</dbReference>
<dbReference type="Pfam" id="PF01208">
    <property type="entry name" value="URO-D"/>
    <property type="match status" value="1"/>
</dbReference>
<keyword evidence="6 7" id="KW-0627">Porphyrin biosynthesis</keyword>
<comment type="function">
    <text evidence="7">Catalyzes the decarboxylation of four acetate groups of uroporphyrinogen-III to yield coproporphyrinogen-III.</text>
</comment>
<feature type="binding site" evidence="7">
    <location>
        <position position="80"/>
    </location>
    <ligand>
        <name>substrate</name>
    </ligand>
</feature>
<dbReference type="CDD" id="cd00717">
    <property type="entry name" value="URO-D"/>
    <property type="match status" value="1"/>
</dbReference>
<keyword evidence="5 7" id="KW-0456">Lyase</keyword>
<evidence type="ECO:0000256" key="4">
    <source>
        <dbReference type="ARBA" id="ARBA00022793"/>
    </source>
</evidence>
<feature type="domain" description="Uroporphyrinogen decarboxylase (URO-D)" evidence="11">
    <location>
        <begin position="143"/>
        <end position="159"/>
    </location>
</feature>
<feature type="binding site" evidence="7">
    <location>
        <position position="325"/>
    </location>
    <ligand>
        <name>substrate</name>
    </ligand>
</feature>
<dbReference type="InterPro" id="IPR000257">
    <property type="entry name" value="Uroporphyrinogen_deCOase"/>
</dbReference>
<dbReference type="PROSITE" id="PS00907">
    <property type="entry name" value="UROD_2"/>
    <property type="match status" value="1"/>
</dbReference>
<dbReference type="GO" id="GO:0004853">
    <property type="term" value="F:uroporphyrinogen decarboxylase activity"/>
    <property type="evidence" value="ECO:0007669"/>
    <property type="project" value="UniProtKB-UniRule"/>
</dbReference>
<evidence type="ECO:0000256" key="7">
    <source>
        <dbReference type="HAMAP-Rule" id="MF_00218"/>
    </source>
</evidence>
<gene>
    <name evidence="7" type="primary">hemE</name>
    <name evidence="12" type="ORF">J2S73_000166</name>
</gene>
<name>A0AAE3VKA3_9HYPH</name>
<dbReference type="EMBL" id="JAUSUL010000001">
    <property type="protein sequence ID" value="MDQ0313729.1"/>
    <property type="molecule type" value="Genomic_DNA"/>
</dbReference>
<keyword evidence="7" id="KW-0963">Cytoplasm</keyword>
<accession>A0AAE3VKA3</accession>
<feature type="domain" description="Uroporphyrinogen decarboxylase (URO-D)" evidence="10">
    <location>
        <begin position="25"/>
        <end position="34"/>
    </location>
</feature>
<feature type="site" description="Transition state stabilizer" evidence="7">
    <location>
        <position position="80"/>
    </location>
</feature>
<dbReference type="Gene3D" id="3.20.20.210">
    <property type="match status" value="1"/>
</dbReference>
<dbReference type="PANTHER" id="PTHR21091:SF169">
    <property type="entry name" value="UROPORPHYRINOGEN DECARBOXYLASE"/>
    <property type="match status" value="1"/>
</dbReference>
<reference evidence="12" key="1">
    <citation type="submission" date="2023-07" db="EMBL/GenBank/DDBJ databases">
        <title>Genomic Encyclopedia of Type Strains, Phase IV (KMG-IV): sequencing the most valuable type-strain genomes for metagenomic binning, comparative biology and taxonomic classification.</title>
        <authorList>
            <person name="Goeker M."/>
        </authorList>
    </citation>
    <scope>NUCLEOTIDE SEQUENCE</scope>
    <source>
        <strain evidence="12">DSM 21202</strain>
    </source>
</reference>
<evidence type="ECO:0000313" key="12">
    <source>
        <dbReference type="EMBL" id="MDQ0313729.1"/>
    </source>
</evidence>
<organism evidence="12 13">
    <name type="scientific">Amorphus orientalis</name>
    <dbReference type="NCBI Taxonomy" id="649198"/>
    <lineage>
        <taxon>Bacteria</taxon>
        <taxon>Pseudomonadati</taxon>
        <taxon>Pseudomonadota</taxon>
        <taxon>Alphaproteobacteria</taxon>
        <taxon>Hyphomicrobiales</taxon>
        <taxon>Amorphaceae</taxon>
        <taxon>Amorphus</taxon>
    </lineage>
</organism>
<sequence length="348" mass="38109">MDAEDHTKPTLFAKVLRGEASSPPPIWLMRQAGRYLPEYRELRSQSKGFLDFCYSPDLASEATLQPIRRFGFDAAIIFSDILVIPDALGQPVRFEEGVGPRLDPLALDALDDLDPGRLSTHLAPVYEAISRTRRALPGDTSLIGFAGAPWTLATYMIAGRTTPDQAPTRRAAFADPDRFDRLITLLADSVAEHLCAQVDAGCDALQIFDSWAGTLDTLSFPRWSADAIVRIVGHVRGKHPNVPIIVFPRNAGDRLRDFVETVRPDAVGLDWSVSQDMGRAVQKSVCVQGNLDPMRLVAGGEALRRGIDAILETYSDGPFVFNLGHGIVPETPIAHVEEMVAQVRASSR</sequence>
<dbReference type="AlphaFoldDB" id="A0AAE3VKA3"/>
<evidence type="ECO:0000256" key="8">
    <source>
        <dbReference type="RuleBase" id="RU000554"/>
    </source>
</evidence>
<comment type="similarity">
    <text evidence="2 7 9">Belongs to the uroporphyrinogen decarboxylase family.</text>
</comment>
<comment type="caution">
    <text evidence="7">Lacks conserved residue(s) required for the propagation of feature annotation.</text>
</comment>
<evidence type="ECO:0000256" key="1">
    <source>
        <dbReference type="ARBA" id="ARBA00004804"/>
    </source>
</evidence>
<dbReference type="NCBIfam" id="TIGR01464">
    <property type="entry name" value="hemE"/>
    <property type="match status" value="1"/>
</dbReference>